<name>A0A2U2BCS1_9BACT</name>
<feature type="transmembrane region" description="Helical" evidence="8">
    <location>
        <begin position="281"/>
        <end position="299"/>
    </location>
</feature>
<dbReference type="PROSITE" id="PS01219">
    <property type="entry name" value="AMMONIUM_TRANSP"/>
    <property type="match status" value="1"/>
</dbReference>
<feature type="transmembrane region" description="Helical" evidence="8">
    <location>
        <begin position="25"/>
        <end position="49"/>
    </location>
</feature>
<dbReference type="OrthoDB" id="9814202at2"/>
<evidence type="ECO:0000259" key="9">
    <source>
        <dbReference type="Pfam" id="PF00909"/>
    </source>
</evidence>
<dbReference type="InterPro" id="IPR029020">
    <property type="entry name" value="Ammonium/urea_transptr"/>
</dbReference>
<feature type="transmembrane region" description="Helical" evidence="8">
    <location>
        <begin position="139"/>
        <end position="161"/>
    </location>
</feature>
<evidence type="ECO:0000256" key="7">
    <source>
        <dbReference type="ARBA" id="ARBA00023177"/>
    </source>
</evidence>
<feature type="domain" description="Ammonium transporter AmtB-like" evidence="9">
    <location>
        <begin position="25"/>
        <end position="420"/>
    </location>
</feature>
<keyword evidence="3 8" id="KW-0813">Transport</keyword>
<dbReference type="AlphaFoldDB" id="A0A2U2BCS1"/>
<organism evidence="10 11">
    <name type="scientific">Marinilabilia rubra</name>
    <dbReference type="NCBI Taxonomy" id="2162893"/>
    <lineage>
        <taxon>Bacteria</taxon>
        <taxon>Pseudomonadati</taxon>
        <taxon>Bacteroidota</taxon>
        <taxon>Bacteroidia</taxon>
        <taxon>Marinilabiliales</taxon>
        <taxon>Marinilabiliaceae</taxon>
        <taxon>Marinilabilia</taxon>
    </lineage>
</organism>
<dbReference type="PRINTS" id="PR00342">
    <property type="entry name" value="RHESUSRHD"/>
</dbReference>
<feature type="transmembrane region" description="Helical" evidence="8">
    <location>
        <begin position="367"/>
        <end position="393"/>
    </location>
</feature>
<keyword evidence="7 8" id="KW-0924">Ammonia transport</keyword>
<evidence type="ECO:0000256" key="5">
    <source>
        <dbReference type="ARBA" id="ARBA00022989"/>
    </source>
</evidence>
<dbReference type="InterPro" id="IPR002229">
    <property type="entry name" value="RhesusRHD"/>
</dbReference>
<evidence type="ECO:0000256" key="1">
    <source>
        <dbReference type="ARBA" id="ARBA00004141"/>
    </source>
</evidence>
<feature type="transmembrane region" description="Helical" evidence="8">
    <location>
        <begin position="70"/>
        <end position="93"/>
    </location>
</feature>
<dbReference type="Gene3D" id="1.10.3430.10">
    <property type="entry name" value="Ammonium transporter AmtB like domains"/>
    <property type="match status" value="1"/>
</dbReference>
<dbReference type="SUPFAM" id="SSF111352">
    <property type="entry name" value="Ammonium transporter"/>
    <property type="match status" value="1"/>
</dbReference>
<dbReference type="InterPro" id="IPR001905">
    <property type="entry name" value="Ammonium_transpt"/>
</dbReference>
<comment type="subcellular location">
    <subcellularLocation>
        <location evidence="8">Cell membrane</location>
        <topology evidence="8">Multi-pass membrane protein</topology>
    </subcellularLocation>
    <subcellularLocation>
        <location evidence="1">Membrane</location>
        <topology evidence="1">Multi-pass membrane protein</topology>
    </subcellularLocation>
</comment>
<dbReference type="FunFam" id="1.10.3430.10:FF:000008">
    <property type="entry name" value="Ammonium transporter"/>
    <property type="match status" value="1"/>
</dbReference>
<feature type="transmembrane region" description="Helical" evidence="8">
    <location>
        <begin position="305"/>
        <end position="323"/>
    </location>
</feature>
<dbReference type="EMBL" id="QEWP01000002">
    <property type="protein sequence ID" value="PWE00827.1"/>
    <property type="molecule type" value="Genomic_DNA"/>
</dbReference>
<proteinExistence type="inferred from homology"/>
<dbReference type="Pfam" id="PF00909">
    <property type="entry name" value="Ammonium_transp"/>
    <property type="match status" value="1"/>
</dbReference>
<evidence type="ECO:0000256" key="3">
    <source>
        <dbReference type="ARBA" id="ARBA00022448"/>
    </source>
</evidence>
<feature type="transmembrane region" description="Helical" evidence="8">
    <location>
        <begin position="173"/>
        <end position="194"/>
    </location>
</feature>
<dbReference type="RefSeq" id="WP_109263198.1">
    <property type="nucleotide sequence ID" value="NZ_QEWP01000002.1"/>
</dbReference>
<reference evidence="10 11" key="1">
    <citation type="submission" date="2018-05" db="EMBL/GenBank/DDBJ databases">
        <title>Marinilabilia rubrum sp. nov., isolated from saltern sediment.</title>
        <authorList>
            <person name="Zhang R."/>
        </authorList>
    </citation>
    <scope>NUCLEOTIDE SEQUENCE [LARGE SCALE GENOMIC DNA]</scope>
    <source>
        <strain evidence="10 11">WTE16</strain>
    </source>
</reference>
<evidence type="ECO:0000256" key="8">
    <source>
        <dbReference type="RuleBase" id="RU362002"/>
    </source>
</evidence>
<dbReference type="InterPro" id="IPR018047">
    <property type="entry name" value="Ammonium_transpt_CS"/>
</dbReference>
<dbReference type="GO" id="GO:0097272">
    <property type="term" value="P:ammonium homeostasis"/>
    <property type="evidence" value="ECO:0007669"/>
    <property type="project" value="TreeGrafter"/>
</dbReference>
<feature type="transmembrane region" description="Helical" evidence="8">
    <location>
        <begin position="113"/>
        <end position="132"/>
    </location>
</feature>
<evidence type="ECO:0000256" key="6">
    <source>
        <dbReference type="ARBA" id="ARBA00023136"/>
    </source>
</evidence>
<comment type="caution">
    <text evidence="10">The sequence shown here is derived from an EMBL/GenBank/DDBJ whole genome shotgun (WGS) entry which is preliminary data.</text>
</comment>
<sequence>MEETVAKVPEVAEAAIGLDISINTIWLLLATVLVMFMQPGFAMVESGFTRAKNTANILMKNLMDFSSGSFFYWLIGYSIMYGTGNAFIGDFSLFAFSPETDSYAAGYSDYADLMFQTVFAATAATIVSGAMAERTKFSAYLIFTIVITLIIYPVSGHWTWGGGWLSELGFIDFAGSTIVHSVGAWVGLAGAIIIGPRIGKYDKDGKAKAIPGHNIGFGALGVFILWFGWFGFNAGSELAATGESTSAIARIALTTNLSAAAGAIMAMFVSWIRYKRPTLSLSLNGALAGLVAITAGTAAVSPLGALVIGAIAGVVLVFSVEFIDQKLKVDDPVGAISVHGVCGALGTLLVGVFAIDGGLLYGGGLGLLGIQAIGVLAIAAWSFIAGLILFAIIKATNGLRVEKKIEEEGLDVYEHGESAYDTF</sequence>
<dbReference type="GO" id="GO:0005886">
    <property type="term" value="C:plasma membrane"/>
    <property type="evidence" value="ECO:0007669"/>
    <property type="project" value="UniProtKB-SubCell"/>
</dbReference>
<dbReference type="NCBIfam" id="TIGR00836">
    <property type="entry name" value="amt"/>
    <property type="match status" value="1"/>
</dbReference>
<keyword evidence="11" id="KW-1185">Reference proteome</keyword>
<dbReference type="PANTHER" id="PTHR11730:SF89">
    <property type="entry name" value="AMMONIUM TRANSPORTER SLL0108-RELATED"/>
    <property type="match status" value="1"/>
</dbReference>
<protein>
    <recommendedName>
        <fullName evidence="8">Ammonium transporter</fullName>
    </recommendedName>
</protein>
<evidence type="ECO:0000313" key="11">
    <source>
        <dbReference type="Proteomes" id="UP000244956"/>
    </source>
</evidence>
<keyword evidence="6 8" id="KW-0472">Membrane</keyword>
<dbReference type="GO" id="GO:0008519">
    <property type="term" value="F:ammonium channel activity"/>
    <property type="evidence" value="ECO:0007669"/>
    <property type="project" value="InterPro"/>
</dbReference>
<comment type="similarity">
    <text evidence="2 8">Belongs to the ammonia transporter channel (TC 1.A.11.2) family.</text>
</comment>
<evidence type="ECO:0000256" key="4">
    <source>
        <dbReference type="ARBA" id="ARBA00022692"/>
    </source>
</evidence>
<keyword evidence="5 8" id="KW-1133">Transmembrane helix</keyword>
<feature type="transmembrane region" description="Helical" evidence="8">
    <location>
        <begin position="215"/>
        <end position="235"/>
    </location>
</feature>
<feature type="transmembrane region" description="Helical" evidence="8">
    <location>
        <begin position="247"/>
        <end position="269"/>
    </location>
</feature>
<feature type="transmembrane region" description="Helical" evidence="8">
    <location>
        <begin position="335"/>
        <end position="355"/>
    </location>
</feature>
<dbReference type="PANTHER" id="PTHR11730">
    <property type="entry name" value="AMMONIUM TRANSPORTER"/>
    <property type="match status" value="1"/>
</dbReference>
<dbReference type="Proteomes" id="UP000244956">
    <property type="component" value="Unassembled WGS sequence"/>
</dbReference>
<evidence type="ECO:0000256" key="2">
    <source>
        <dbReference type="ARBA" id="ARBA00005887"/>
    </source>
</evidence>
<dbReference type="InterPro" id="IPR024041">
    <property type="entry name" value="NH4_transpt_AmtB-like_dom"/>
</dbReference>
<accession>A0A2U2BCS1</accession>
<gene>
    <name evidence="10" type="ORF">DDZ16_04340</name>
</gene>
<evidence type="ECO:0000313" key="10">
    <source>
        <dbReference type="EMBL" id="PWE00827.1"/>
    </source>
</evidence>
<keyword evidence="4 8" id="KW-0812">Transmembrane</keyword>